<evidence type="ECO:0000313" key="1">
    <source>
        <dbReference type="EMBL" id="GBQ76812.1"/>
    </source>
</evidence>
<evidence type="ECO:0000313" key="2">
    <source>
        <dbReference type="Proteomes" id="UP001065047"/>
    </source>
</evidence>
<reference evidence="1" key="1">
    <citation type="submission" date="2013-04" db="EMBL/GenBank/DDBJ databases">
        <title>The genome sequencing project of 58 acetic acid bacteria.</title>
        <authorList>
            <person name="Okamoto-Kainuma A."/>
            <person name="Ishikawa M."/>
            <person name="Umino S."/>
            <person name="Koizumi Y."/>
            <person name="Shiwa Y."/>
            <person name="Yoshikawa H."/>
            <person name="Matsutani M."/>
            <person name="Matsushita K."/>
        </authorList>
    </citation>
    <scope>NUCLEOTIDE SEQUENCE</scope>
    <source>
        <strain evidence="1">DSM 14337</strain>
    </source>
</reference>
<keyword evidence="2" id="KW-1185">Reference proteome</keyword>
<dbReference type="Proteomes" id="UP001065047">
    <property type="component" value="Unassembled WGS sequence"/>
</dbReference>
<protein>
    <submittedName>
        <fullName evidence="1">Uncharacterized protein</fullName>
    </submittedName>
</protein>
<sequence length="63" mass="7076">MRRTRGTETSQYLEEKTSIEILLVVASERGTGQWSLEEKQNTLERVAIVGDSPVCVALLKILE</sequence>
<organism evidence="1 2">
    <name type="scientific">Acetobacter malorum DSM 14337</name>
    <dbReference type="NCBI Taxonomy" id="1307910"/>
    <lineage>
        <taxon>Bacteria</taxon>
        <taxon>Pseudomonadati</taxon>
        <taxon>Pseudomonadota</taxon>
        <taxon>Alphaproteobacteria</taxon>
        <taxon>Acetobacterales</taxon>
        <taxon>Acetobacteraceae</taxon>
        <taxon>Acetobacter</taxon>
    </lineage>
</organism>
<dbReference type="EMBL" id="BAPF01000004">
    <property type="protein sequence ID" value="GBQ76812.1"/>
    <property type="molecule type" value="Genomic_DNA"/>
</dbReference>
<proteinExistence type="predicted"/>
<comment type="caution">
    <text evidence="1">The sequence shown here is derived from an EMBL/GenBank/DDBJ whole genome shotgun (WGS) entry which is preliminary data.</text>
</comment>
<accession>A0ABQ0PNR7</accession>
<gene>
    <name evidence="1" type="ORF">AA14337_0623</name>
</gene>
<name>A0ABQ0PNR7_9PROT</name>